<dbReference type="EMBL" id="FOSL01000006">
    <property type="protein sequence ID" value="SFK41970.1"/>
    <property type="molecule type" value="Genomic_DNA"/>
</dbReference>
<proteinExistence type="predicted"/>
<protein>
    <recommendedName>
        <fullName evidence="4">EF-hand domain-containing protein</fullName>
    </recommendedName>
</protein>
<evidence type="ECO:0000313" key="3">
    <source>
        <dbReference type="Proteomes" id="UP000323300"/>
    </source>
</evidence>
<reference evidence="2 3" key="1">
    <citation type="submission" date="2016-10" db="EMBL/GenBank/DDBJ databases">
        <authorList>
            <person name="Varghese N."/>
            <person name="Submissions S."/>
        </authorList>
    </citation>
    <scope>NUCLEOTIDE SEQUENCE [LARGE SCALE GENOMIC DNA]</scope>
    <source>
        <strain evidence="2 3">DSM 21822</strain>
    </source>
</reference>
<evidence type="ECO:0000256" key="1">
    <source>
        <dbReference type="SAM" id="SignalP"/>
    </source>
</evidence>
<name>A0A1I3ZDI9_9HYPH</name>
<dbReference type="Proteomes" id="UP000323300">
    <property type="component" value="Unassembled WGS sequence"/>
</dbReference>
<sequence>MRVKRFYFWLLPLIAFILAGTPARADTATATQALFSAKSVADRDSAIEELENADPQDPLVPYALGAAGFFRSLENLATALNRHGFESPQSFMLPLLRLPVPPRAEPEPLTYEGFRAILVEFRDGMEAAAAQLDTVPAGADIGVVADLTKLGIDLDGDAAIAPTESFAAIMAAMSGRGADPSTPAPDLVFRFDRADGYWLQGYANFLVAQADFWLAHDFQNAFDGSFHMFFPRSGLPLQQALVPTPEDAQSSIFMSEWRLADFVSFIHLVNWPVVEPERRQAARLKLLEMIRLSREDWKAIRAETDNDREWLPGPQQKGVNPLTGLEVGEEQVAAWLDALQMAEDLLEGRVLLPHFRIPTKGINMKAFFDAPQTFDLVLAITGPGMVPYLENGTLITAEDFSRIRQQFGGAGFLSFALWFN</sequence>
<evidence type="ECO:0000313" key="2">
    <source>
        <dbReference type="EMBL" id="SFK41970.1"/>
    </source>
</evidence>
<organism evidence="2 3">
    <name type="scientific">Neomesorhizobium albiziae</name>
    <dbReference type="NCBI Taxonomy" id="335020"/>
    <lineage>
        <taxon>Bacteria</taxon>
        <taxon>Pseudomonadati</taxon>
        <taxon>Pseudomonadota</taxon>
        <taxon>Alphaproteobacteria</taxon>
        <taxon>Hyphomicrobiales</taxon>
        <taxon>Phyllobacteriaceae</taxon>
        <taxon>Neomesorhizobium</taxon>
    </lineage>
</organism>
<keyword evidence="1" id="KW-0732">Signal</keyword>
<feature type="signal peptide" evidence="1">
    <location>
        <begin position="1"/>
        <end position="25"/>
    </location>
</feature>
<feature type="chain" id="PRO_5009302467" description="EF-hand domain-containing protein" evidence="1">
    <location>
        <begin position="26"/>
        <end position="420"/>
    </location>
</feature>
<dbReference type="AlphaFoldDB" id="A0A1I3ZDI9"/>
<keyword evidence="3" id="KW-1185">Reference proteome</keyword>
<accession>A0A1I3ZDI9</accession>
<gene>
    <name evidence="2" type="ORF">SAMN04488498_106102</name>
</gene>
<evidence type="ECO:0008006" key="4">
    <source>
        <dbReference type="Google" id="ProtNLM"/>
    </source>
</evidence>